<keyword evidence="4" id="KW-0560">Oxidoreductase</keyword>
<dbReference type="CDD" id="cd01043">
    <property type="entry name" value="DPS"/>
    <property type="match status" value="1"/>
</dbReference>
<dbReference type="PROSITE" id="PS00818">
    <property type="entry name" value="DPS_1"/>
    <property type="match status" value="1"/>
</dbReference>
<dbReference type="PANTHER" id="PTHR42932:SF3">
    <property type="entry name" value="DNA PROTECTION DURING STARVATION PROTEIN"/>
    <property type="match status" value="1"/>
</dbReference>
<dbReference type="EMBL" id="UGYW01000002">
    <property type="protein sequence ID" value="SUJ27073.1"/>
    <property type="molecule type" value="Genomic_DNA"/>
</dbReference>
<dbReference type="SUPFAM" id="SSF47240">
    <property type="entry name" value="Ferritin-like"/>
    <property type="match status" value="1"/>
</dbReference>
<dbReference type="Proteomes" id="UP000254893">
    <property type="component" value="Unassembled WGS sequence"/>
</dbReference>
<protein>
    <submittedName>
        <fullName evidence="4">DNA protection during starvation protein 2</fullName>
        <ecNumber evidence="4">1.16.-.-</ecNumber>
    </submittedName>
</protein>
<dbReference type="InterPro" id="IPR023188">
    <property type="entry name" value="DPS_DNA-bd_CS"/>
</dbReference>
<dbReference type="InterPro" id="IPR008331">
    <property type="entry name" value="Ferritin_DPS_dom"/>
</dbReference>
<dbReference type="RefSeq" id="WP_003006443.1">
    <property type="nucleotide sequence ID" value="NZ_CP068082.1"/>
</dbReference>
<accession>A0A380CRB2</accession>
<dbReference type="InterPro" id="IPR012347">
    <property type="entry name" value="Ferritin-like"/>
</dbReference>
<comment type="similarity">
    <text evidence="1 2">Belongs to the Dps family.</text>
</comment>
<name>A0A380CRB2_SPHSI</name>
<dbReference type="Pfam" id="PF00210">
    <property type="entry name" value="Ferritin"/>
    <property type="match status" value="1"/>
</dbReference>
<dbReference type="Gene3D" id="1.20.1260.10">
    <property type="match status" value="1"/>
</dbReference>
<reference evidence="4 5" key="1">
    <citation type="submission" date="2018-06" db="EMBL/GenBank/DDBJ databases">
        <authorList>
            <consortium name="Pathogen Informatics"/>
            <person name="Doyle S."/>
        </authorList>
    </citation>
    <scope>NUCLEOTIDE SEQUENCE [LARGE SCALE GENOMIC DNA]</scope>
    <source>
        <strain evidence="4 5">NCTC11388</strain>
    </source>
</reference>
<proteinExistence type="inferred from homology"/>
<dbReference type="EC" id="1.16.-.-" evidence="4"/>
<dbReference type="GO" id="GO:0008199">
    <property type="term" value="F:ferric iron binding"/>
    <property type="evidence" value="ECO:0007669"/>
    <property type="project" value="InterPro"/>
</dbReference>
<dbReference type="PRINTS" id="PR01346">
    <property type="entry name" value="HELNAPAPROT"/>
</dbReference>
<evidence type="ECO:0000313" key="4">
    <source>
        <dbReference type="EMBL" id="SUJ27073.1"/>
    </source>
</evidence>
<dbReference type="PANTHER" id="PTHR42932">
    <property type="entry name" value="GENERAL STRESS PROTEIN 20U"/>
    <property type="match status" value="1"/>
</dbReference>
<evidence type="ECO:0000259" key="3">
    <source>
        <dbReference type="Pfam" id="PF00210"/>
    </source>
</evidence>
<dbReference type="AlphaFoldDB" id="A0A380CRB2"/>
<dbReference type="InterPro" id="IPR009078">
    <property type="entry name" value="Ferritin-like_SF"/>
</dbReference>
<dbReference type="PROSITE" id="PS00819">
    <property type="entry name" value="DPS_2"/>
    <property type="match status" value="1"/>
</dbReference>
<dbReference type="PIRSF" id="PIRSF005900">
    <property type="entry name" value="Dps"/>
    <property type="match status" value="1"/>
</dbReference>
<dbReference type="GO" id="GO:0016722">
    <property type="term" value="F:oxidoreductase activity, acting on metal ions"/>
    <property type="evidence" value="ECO:0007669"/>
    <property type="project" value="InterPro"/>
</dbReference>
<feature type="domain" description="Ferritin/DPS" evidence="3">
    <location>
        <begin position="17"/>
        <end position="156"/>
    </location>
</feature>
<sequence length="157" mass="18059">MKTNIGIKSEHLEKVAQALNILLADETVLYVKTRNAHWNIEGSDFHAVHLFFEEQYNQLSETIDDIAERVRSLGHYAVGTMKQYLEIAHLSESTHGKNDSKTYMKELLGDHESIIMYIRGLVDEFEEKYGDSGSSDFVTALLEQHEKMAWMLRSHLS</sequence>
<organism evidence="4 5">
    <name type="scientific">Sphingobacterium spiritivorum</name>
    <name type="common">Flavobacterium spiritivorum</name>
    <dbReference type="NCBI Taxonomy" id="258"/>
    <lineage>
        <taxon>Bacteria</taxon>
        <taxon>Pseudomonadati</taxon>
        <taxon>Bacteroidota</taxon>
        <taxon>Sphingobacteriia</taxon>
        <taxon>Sphingobacteriales</taxon>
        <taxon>Sphingobacteriaceae</taxon>
        <taxon>Sphingobacterium</taxon>
    </lineage>
</organism>
<gene>
    <name evidence="4" type="primary">dps2</name>
    <name evidence="4" type="ORF">NCTC11388_04076</name>
</gene>
<evidence type="ECO:0000313" key="5">
    <source>
        <dbReference type="Proteomes" id="UP000254893"/>
    </source>
</evidence>
<dbReference type="InterPro" id="IPR002177">
    <property type="entry name" value="DPS_DNA-bd"/>
</dbReference>
<evidence type="ECO:0000256" key="2">
    <source>
        <dbReference type="RuleBase" id="RU003875"/>
    </source>
</evidence>
<evidence type="ECO:0000256" key="1">
    <source>
        <dbReference type="ARBA" id="ARBA00009497"/>
    </source>
</evidence>